<organism evidence="8 9">
    <name type="scientific">Bursaphelenchus xylophilus</name>
    <name type="common">Pinewood nematode worm</name>
    <name type="synonym">Aphelenchoides xylophilus</name>
    <dbReference type="NCBI Taxonomy" id="6326"/>
    <lineage>
        <taxon>Eukaryota</taxon>
        <taxon>Metazoa</taxon>
        <taxon>Ecdysozoa</taxon>
        <taxon>Nematoda</taxon>
        <taxon>Chromadorea</taxon>
        <taxon>Rhabditida</taxon>
        <taxon>Tylenchina</taxon>
        <taxon>Tylenchomorpha</taxon>
        <taxon>Aphelenchoidea</taxon>
        <taxon>Aphelenchoididae</taxon>
        <taxon>Bursaphelenchus</taxon>
    </lineage>
</organism>
<comment type="caution">
    <text evidence="8">The sequence shown here is derived from an EMBL/GenBank/DDBJ whole genome shotgun (WGS) entry which is preliminary data.</text>
</comment>
<dbReference type="SUPFAM" id="SSF81321">
    <property type="entry name" value="Family A G protein-coupled receptor-like"/>
    <property type="match status" value="1"/>
</dbReference>
<gene>
    <name evidence="8" type="ORF">BXYJ_LOCUS15865</name>
</gene>
<comment type="subcellular location">
    <subcellularLocation>
        <location evidence="1">Membrane</location>
    </subcellularLocation>
</comment>
<evidence type="ECO:0000313" key="9">
    <source>
        <dbReference type="Proteomes" id="UP000659654"/>
    </source>
</evidence>
<dbReference type="EMBL" id="CAJFDI010000006">
    <property type="protein sequence ID" value="CAD5235774.1"/>
    <property type="molecule type" value="Genomic_DNA"/>
</dbReference>
<feature type="region of interest" description="Disordered" evidence="5">
    <location>
        <begin position="264"/>
        <end position="286"/>
    </location>
</feature>
<dbReference type="PROSITE" id="PS50262">
    <property type="entry name" value="G_PROTEIN_RECEP_F1_2"/>
    <property type="match status" value="1"/>
</dbReference>
<evidence type="ECO:0000256" key="4">
    <source>
        <dbReference type="ARBA" id="ARBA00023136"/>
    </source>
</evidence>
<proteinExistence type="predicted"/>
<evidence type="ECO:0000256" key="6">
    <source>
        <dbReference type="SAM" id="Phobius"/>
    </source>
</evidence>
<feature type="transmembrane region" description="Helical" evidence="6">
    <location>
        <begin position="152"/>
        <end position="174"/>
    </location>
</feature>
<dbReference type="Proteomes" id="UP000659654">
    <property type="component" value="Unassembled WGS sequence"/>
</dbReference>
<dbReference type="Pfam" id="PF10320">
    <property type="entry name" value="7TM_GPCR_Srsx"/>
    <property type="match status" value="1"/>
</dbReference>
<keyword evidence="2 6" id="KW-0812">Transmembrane</keyword>
<dbReference type="GO" id="GO:0004930">
    <property type="term" value="F:G protein-coupled receptor activity"/>
    <property type="evidence" value="ECO:0007669"/>
    <property type="project" value="InterPro"/>
</dbReference>
<evidence type="ECO:0000313" key="8">
    <source>
        <dbReference type="EMBL" id="CAD5235774.1"/>
    </source>
</evidence>
<keyword evidence="9" id="KW-1185">Reference proteome</keyword>
<sequence>MLSYIGNTLVVVATIKNAKLHGTYNCFVCIICVGDMLHQSTHWVYLANSVFGQHFIPFYKCFEMDFVLAAGATISALATLYVGIDRLIGVAFPVTYKQLNRVAYVGGLFLVSLVYAGFVVYLGYEHTMSEFRDEPVLCRIIDSFGGKSRDAWFLMCIAVNLLDVIVYVTVWILLKRRTAANDSMRRVFKSLIVMMFTVVLGWMLNAFVVAVVLPHIPIERWFYYESYFGILINVASSGNVVILYCLSGEYRATFREMFNLPDKPSKAAPVSTVGPASQMEGWKTTD</sequence>
<dbReference type="EMBL" id="CAJFCV020000006">
    <property type="protein sequence ID" value="CAG9132351.1"/>
    <property type="molecule type" value="Genomic_DNA"/>
</dbReference>
<feature type="transmembrane region" description="Helical" evidence="6">
    <location>
        <begin position="186"/>
        <end position="214"/>
    </location>
</feature>
<evidence type="ECO:0000256" key="3">
    <source>
        <dbReference type="ARBA" id="ARBA00022989"/>
    </source>
</evidence>
<accession>A0A7I8XA35</accession>
<dbReference type="PANTHER" id="PTHR23360">
    <property type="entry name" value="G-PROTEIN COUPLED RECEPTORS FAMILY 1 PROFILE DOMAIN-CONTAINING PROTEIN-RELATED"/>
    <property type="match status" value="1"/>
</dbReference>
<reference evidence="8" key="1">
    <citation type="submission" date="2020-09" db="EMBL/GenBank/DDBJ databases">
        <authorList>
            <person name="Kikuchi T."/>
        </authorList>
    </citation>
    <scope>NUCLEOTIDE SEQUENCE</scope>
    <source>
        <strain evidence="8">Ka4C1</strain>
    </source>
</reference>
<feature type="domain" description="G-protein coupled receptors family 1 profile" evidence="7">
    <location>
        <begin position="6"/>
        <end position="203"/>
    </location>
</feature>
<dbReference type="Gene3D" id="1.20.1070.10">
    <property type="entry name" value="Rhodopsin 7-helix transmembrane proteins"/>
    <property type="match status" value="1"/>
</dbReference>
<feature type="transmembrane region" description="Helical" evidence="6">
    <location>
        <begin position="66"/>
        <end position="84"/>
    </location>
</feature>
<dbReference type="OrthoDB" id="5820127at2759"/>
<keyword evidence="4 6" id="KW-0472">Membrane</keyword>
<evidence type="ECO:0000256" key="2">
    <source>
        <dbReference type="ARBA" id="ARBA00022692"/>
    </source>
</evidence>
<dbReference type="SMART" id="SM01381">
    <property type="entry name" value="7TM_GPCR_Srsx"/>
    <property type="match status" value="1"/>
</dbReference>
<dbReference type="GO" id="GO:0016020">
    <property type="term" value="C:membrane"/>
    <property type="evidence" value="ECO:0007669"/>
    <property type="project" value="UniProtKB-SubCell"/>
</dbReference>
<keyword evidence="3 6" id="KW-1133">Transmembrane helix</keyword>
<dbReference type="Proteomes" id="UP000582659">
    <property type="component" value="Unassembled WGS sequence"/>
</dbReference>
<feature type="transmembrane region" description="Helical" evidence="6">
    <location>
        <begin position="104"/>
        <end position="124"/>
    </location>
</feature>
<feature type="transmembrane region" description="Helical" evidence="6">
    <location>
        <begin position="226"/>
        <end position="246"/>
    </location>
</feature>
<protein>
    <submittedName>
        <fullName evidence="8">(pine wood nematode) hypothetical protein</fullName>
    </submittedName>
</protein>
<dbReference type="AlphaFoldDB" id="A0A7I8XA35"/>
<evidence type="ECO:0000256" key="1">
    <source>
        <dbReference type="ARBA" id="ARBA00004370"/>
    </source>
</evidence>
<evidence type="ECO:0000259" key="7">
    <source>
        <dbReference type="PROSITE" id="PS50262"/>
    </source>
</evidence>
<dbReference type="InterPro" id="IPR000276">
    <property type="entry name" value="GPCR_Rhodpsn"/>
</dbReference>
<name>A0A7I8XA35_BURXY</name>
<dbReference type="InterPro" id="IPR047130">
    <property type="entry name" value="7TM_GPCR_Srsx_nematod"/>
</dbReference>
<evidence type="ECO:0000256" key="5">
    <source>
        <dbReference type="SAM" id="MobiDB-lite"/>
    </source>
</evidence>
<dbReference type="PANTHER" id="PTHR23360:SF5">
    <property type="entry name" value="G-PROTEIN COUPLED RECEPTORS FAMILY 1 PROFILE DOMAIN-CONTAINING PROTEIN"/>
    <property type="match status" value="1"/>
</dbReference>
<dbReference type="InterPro" id="IPR019424">
    <property type="entry name" value="7TM_GPCR_Srsx"/>
</dbReference>
<dbReference type="InterPro" id="IPR017452">
    <property type="entry name" value="GPCR_Rhodpsn_7TM"/>
</dbReference>